<name>A0ACC6TQ15_9CREN</name>
<gene>
    <name evidence="1" type="ORF">TQ35_0006690</name>
</gene>
<sequence>MDKYLLALLGEAGATGLAKAFYLRFKDERLKKAYLQEMSHWEFFRKYKRSPLEMPVYIALLAFGLVVSLFGMGVTRKVIRKVETGAIDFYVKNFPNDPIVEKILEEEREHMEI</sequence>
<comment type="caution">
    <text evidence="1">The sequence shown here is derived from an EMBL/GenBank/DDBJ whole genome shotgun (WGS) entry which is preliminary data.</text>
</comment>
<dbReference type="Proteomes" id="UP000053480">
    <property type="component" value="Unassembled WGS sequence"/>
</dbReference>
<protein>
    <submittedName>
        <fullName evidence="1">Uncharacterized protein</fullName>
    </submittedName>
</protein>
<evidence type="ECO:0000313" key="2">
    <source>
        <dbReference type="Proteomes" id="UP000053480"/>
    </source>
</evidence>
<accession>A0ACC6TQ15</accession>
<reference evidence="1" key="1">
    <citation type="submission" date="2024-07" db="EMBL/GenBank/DDBJ databases">
        <title>Metagenome and Metagenome-Assembled Genomes of Archaea from a hot spring from the geothermal field of Los Azufres, Mexico.</title>
        <authorList>
            <person name="Marin-Paredes R."/>
            <person name="Martinez-Romero E."/>
            <person name="Servin-Garciduenas L.E."/>
        </authorList>
    </citation>
    <scope>NUCLEOTIDE SEQUENCE</scope>
    <source>
        <strain evidence="1">AZ1-454</strain>
    </source>
</reference>
<dbReference type="EMBL" id="JZWS03000008">
    <property type="protein sequence ID" value="MEW9491870.1"/>
    <property type="molecule type" value="Genomic_DNA"/>
</dbReference>
<evidence type="ECO:0000313" key="1">
    <source>
        <dbReference type="EMBL" id="MEW9491870.1"/>
    </source>
</evidence>
<proteinExistence type="predicted"/>
<organism evidence="1 2">
    <name type="scientific">Candidatus Aramenus sulfurataquae</name>
    <dbReference type="NCBI Taxonomy" id="1326980"/>
    <lineage>
        <taxon>Archaea</taxon>
        <taxon>Thermoproteota</taxon>
        <taxon>Thermoprotei</taxon>
        <taxon>Sulfolobales</taxon>
        <taxon>Sulfolobaceae</taxon>
        <taxon>Candidatus Aramenus</taxon>
    </lineage>
</organism>